<keyword evidence="2" id="KW-1185">Reference proteome</keyword>
<dbReference type="Proteomes" id="UP000325273">
    <property type="component" value="Unassembled WGS sequence"/>
</dbReference>
<dbReference type="EMBL" id="VTUZ01000056">
    <property type="protein sequence ID" value="KAA0998597.1"/>
    <property type="molecule type" value="Genomic_DNA"/>
</dbReference>
<comment type="caution">
    <text evidence="1">The sequence shown here is derived from an EMBL/GenBank/DDBJ whole genome shotgun (WGS) entry which is preliminary data.</text>
</comment>
<gene>
    <name evidence="1" type="ORF">FVF58_44110</name>
</gene>
<reference evidence="1 2" key="1">
    <citation type="submission" date="2019-08" db="EMBL/GenBank/DDBJ databases">
        <title>Paraburkholderia sp. DCY113.</title>
        <authorList>
            <person name="Kang J."/>
        </authorList>
    </citation>
    <scope>NUCLEOTIDE SEQUENCE [LARGE SCALE GENOMIC DNA]</scope>
    <source>
        <strain evidence="1 2">DCY113</strain>
    </source>
</reference>
<proteinExistence type="predicted"/>
<evidence type="ECO:0000313" key="2">
    <source>
        <dbReference type="Proteomes" id="UP000325273"/>
    </source>
</evidence>
<organism evidence="1 2">
    <name type="scientific">Paraburkholderia panacisoli</name>
    <dbReference type="NCBI Taxonomy" id="2603818"/>
    <lineage>
        <taxon>Bacteria</taxon>
        <taxon>Pseudomonadati</taxon>
        <taxon>Pseudomonadota</taxon>
        <taxon>Betaproteobacteria</taxon>
        <taxon>Burkholderiales</taxon>
        <taxon>Burkholderiaceae</taxon>
        <taxon>Paraburkholderia</taxon>
    </lineage>
</organism>
<accession>A0A5B0G5A9</accession>
<name>A0A5B0G5A9_9BURK</name>
<sequence>MRVLGKIAEALIVKECNDSASANRKWGMYARRGQRINRALDRFKAIGTGLNRTKQLYPTKYSAGNTQRDIIWIHEDDVVDELMQMSRGDSDRTNRGVSAGLQVKVSFDGMSYVYPDMKSSRYEVPLVYFDLSGDFVKVANAIYKDCPGIVINQDLISGQFLSRECHEVLRSYYGVVLDLVKGKLRPDDIVRDEVLFDAFKKDVQEQNLHKEIIVV</sequence>
<evidence type="ECO:0000313" key="1">
    <source>
        <dbReference type="EMBL" id="KAA0998597.1"/>
    </source>
</evidence>
<protein>
    <submittedName>
        <fullName evidence="1">Uncharacterized protein</fullName>
    </submittedName>
</protein>
<dbReference type="AlphaFoldDB" id="A0A5B0G5A9"/>